<evidence type="ECO:0000256" key="4">
    <source>
        <dbReference type="ARBA" id="ARBA00023136"/>
    </source>
</evidence>
<comment type="subcellular location">
    <subcellularLocation>
        <location evidence="1">Membrane</location>
        <topology evidence="1">Multi-pass membrane protein</topology>
    </subcellularLocation>
</comment>
<feature type="transmembrane region" description="Helical" evidence="6">
    <location>
        <begin position="133"/>
        <end position="155"/>
    </location>
</feature>
<dbReference type="InterPro" id="IPR027359">
    <property type="entry name" value="Volt_channel_dom_sf"/>
</dbReference>
<dbReference type="InterPro" id="IPR005821">
    <property type="entry name" value="Ion_trans_dom"/>
</dbReference>
<evidence type="ECO:0000256" key="3">
    <source>
        <dbReference type="ARBA" id="ARBA00022989"/>
    </source>
</evidence>
<dbReference type="PANTHER" id="PTHR10037">
    <property type="entry name" value="VOLTAGE-GATED CATION CHANNEL CALCIUM AND SODIUM"/>
    <property type="match status" value="1"/>
</dbReference>
<feature type="transmembrane region" description="Helical" evidence="6">
    <location>
        <begin position="205"/>
        <end position="228"/>
    </location>
</feature>
<keyword evidence="9" id="KW-1185">Reference proteome</keyword>
<dbReference type="Proteomes" id="UP000551878">
    <property type="component" value="Unassembled WGS sequence"/>
</dbReference>
<feature type="coiled-coil region" evidence="5">
    <location>
        <begin position="234"/>
        <end position="268"/>
    </location>
</feature>
<accession>A0A840QNS8</accession>
<keyword evidence="2 6" id="KW-0812">Transmembrane</keyword>
<sequence length="271" mass="31558">MSAETPPTWKRHLQTIVDHRAFQTTIITLILINAVIVGLETYPDLYGEYKPWFFFSDQLLLWIFTLEIAMRFFAAKSVRSFFQNGWNWFDFLIVGSSHLLAGAHFVTVLRILRVLRVLRAISVIPSLRRLVDALLMTIPAMGNIMLLMFIIFYIFAVMGTMLYQQIAPEYFGSLGLSMLTLFQVVTLESWAEEVMRPLLHVPWSWLYFVSFILVGTFIVFNLFIGVIVNNVEKTQEDEDEEDETKKEVQALRHEIQSLKTLIEQQNNNHKE</sequence>
<comment type="caution">
    <text evidence="8">The sequence shown here is derived from an EMBL/GenBank/DDBJ whole genome shotgun (WGS) entry which is preliminary data.</text>
</comment>
<feature type="transmembrane region" description="Helical" evidence="6">
    <location>
        <begin position="167"/>
        <end position="185"/>
    </location>
</feature>
<protein>
    <submittedName>
        <fullName evidence="8">Voltage-gated sodium channel</fullName>
    </submittedName>
</protein>
<proteinExistence type="predicted"/>
<evidence type="ECO:0000313" key="8">
    <source>
        <dbReference type="EMBL" id="MBB5173008.1"/>
    </source>
</evidence>
<dbReference type="SUPFAM" id="SSF81324">
    <property type="entry name" value="Voltage-gated potassium channels"/>
    <property type="match status" value="1"/>
</dbReference>
<dbReference type="GO" id="GO:0005248">
    <property type="term" value="F:voltage-gated sodium channel activity"/>
    <property type="evidence" value="ECO:0007669"/>
    <property type="project" value="TreeGrafter"/>
</dbReference>
<keyword evidence="8" id="KW-0407">Ion channel</keyword>
<evidence type="ECO:0000256" key="6">
    <source>
        <dbReference type="SAM" id="Phobius"/>
    </source>
</evidence>
<organism evidence="8 9">
    <name type="scientific">Texcoconibacillus texcoconensis</name>
    <dbReference type="NCBI Taxonomy" id="1095777"/>
    <lineage>
        <taxon>Bacteria</taxon>
        <taxon>Bacillati</taxon>
        <taxon>Bacillota</taxon>
        <taxon>Bacilli</taxon>
        <taxon>Bacillales</taxon>
        <taxon>Bacillaceae</taxon>
        <taxon>Texcoconibacillus</taxon>
    </lineage>
</organism>
<keyword evidence="5" id="KW-0175">Coiled coil</keyword>
<evidence type="ECO:0000313" key="9">
    <source>
        <dbReference type="Proteomes" id="UP000551878"/>
    </source>
</evidence>
<feature type="transmembrane region" description="Helical" evidence="6">
    <location>
        <begin position="59"/>
        <end position="76"/>
    </location>
</feature>
<dbReference type="AlphaFoldDB" id="A0A840QNS8"/>
<feature type="domain" description="Ion transport" evidence="7">
    <location>
        <begin position="19"/>
        <end position="238"/>
    </location>
</feature>
<evidence type="ECO:0000259" key="7">
    <source>
        <dbReference type="Pfam" id="PF00520"/>
    </source>
</evidence>
<dbReference type="Gene3D" id="1.10.287.70">
    <property type="match status" value="1"/>
</dbReference>
<dbReference type="PANTHER" id="PTHR10037:SF62">
    <property type="entry name" value="SODIUM CHANNEL PROTEIN 60E"/>
    <property type="match status" value="1"/>
</dbReference>
<keyword evidence="3 6" id="KW-1133">Transmembrane helix</keyword>
<evidence type="ECO:0000256" key="2">
    <source>
        <dbReference type="ARBA" id="ARBA00022692"/>
    </source>
</evidence>
<keyword evidence="8" id="KW-0813">Transport</keyword>
<dbReference type="EMBL" id="JACHHB010000004">
    <property type="protein sequence ID" value="MBB5173008.1"/>
    <property type="molecule type" value="Genomic_DNA"/>
</dbReference>
<evidence type="ECO:0000256" key="5">
    <source>
        <dbReference type="SAM" id="Coils"/>
    </source>
</evidence>
<keyword evidence="8" id="KW-0406">Ion transport</keyword>
<dbReference type="GO" id="GO:0001518">
    <property type="term" value="C:voltage-gated sodium channel complex"/>
    <property type="evidence" value="ECO:0007669"/>
    <property type="project" value="TreeGrafter"/>
</dbReference>
<dbReference type="Pfam" id="PF00520">
    <property type="entry name" value="Ion_trans"/>
    <property type="match status" value="1"/>
</dbReference>
<dbReference type="InterPro" id="IPR043203">
    <property type="entry name" value="VGCC_Ca_Na"/>
</dbReference>
<name>A0A840QNS8_9BACI</name>
<reference evidence="8 9" key="1">
    <citation type="submission" date="2020-08" db="EMBL/GenBank/DDBJ databases">
        <title>Genomic Encyclopedia of Type Strains, Phase IV (KMG-IV): sequencing the most valuable type-strain genomes for metagenomic binning, comparative biology and taxonomic classification.</title>
        <authorList>
            <person name="Goeker M."/>
        </authorList>
    </citation>
    <scope>NUCLEOTIDE SEQUENCE [LARGE SCALE GENOMIC DNA]</scope>
    <source>
        <strain evidence="8 9">DSM 24696</strain>
    </source>
</reference>
<dbReference type="RefSeq" id="WP_184663460.1">
    <property type="nucleotide sequence ID" value="NZ_JACHHB010000004.1"/>
</dbReference>
<feature type="transmembrane region" description="Helical" evidence="6">
    <location>
        <begin position="88"/>
        <end position="113"/>
    </location>
</feature>
<keyword evidence="4 6" id="KW-0472">Membrane</keyword>
<gene>
    <name evidence="8" type="ORF">HNQ41_001171</name>
</gene>
<dbReference type="Gene3D" id="1.20.120.350">
    <property type="entry name" value="Voltage-gated potassium channels. Chain C"/>
    <property type="match status" value="1"/>
</dbReference>
<evidence type="ECO:0000256" key="1">
    <source>
        <dbReference type="ARBA" id="ARBA00004141"/>
    </source>
</evidence>
<feature type="transmembrane region" description="Helical" evidence="6">
    <location>
        <begin position="21"/>
        <end position="39"/>
    </location>
</feature>